<dbReference type="AlphaFoldDB" id="Q7F1Y2"/>
<feature type="region of interest" description="Disordered" evidence="1">
    <location>
        <begin position="185"/>
        <end position="253"/>
    </location>
</feature>
<feature type="region of interest" description="Disordered" evidence="1">
    <location>
        <begin position="132"/>
        <end position="156"/>
    </location>
</feature>
<feature type="compositionally biased region" description="Gly residues" evidence="1">
    <location>
        <begin position="239"/>
        <end position="249"/>
    </location>
</feature>
<sequence>MTFASHPKASYHVSETRVIDRTAERESPRGAGNQSDGDKCTQKASSEYGGTRKGKAKPVAVAVAVAGDGEIDGFVAGEGGERTVRVSHEAGEEAGGGAAVAEERDGGGGGVDVDLAGAAVRALERVPPDIGRRRCGRRRRRPAAGLAGGEPRRLRGEVPPHHLLLLRRRRRRKLMLMLMMMQLIDNPNPAAPDHRVGDRRQQRPRRRAVPRQPPRRRHRRRRHPPVRRRHPVHLRRRGGGGGGAGSGRPGKGRVTWTGRLPRCVCTCVGVAMCLHNPRRILTARMVSTRRDTDTPGGDLCRVTETTYYY</sequence>
<organism evidence="2">
    <name type="scientific">Oryza sativa subsp. japonica</name>
    <name type="common">Rice</name>
    <dbReference type="NCBI Taxonomy" id="39947"/>
    <lineage>
        <taxon>Eukaryota</taxon>
        <taxon>Viridiplantae</taxon>
        <taxon>Streptophyta</taxon>
        <taxon>Embryophyta</taxon>
        <taxon>Tracheophyta</taxon>
        <taxon>Spermatophyta</taxon>
        <taxon>Magnoliopsida</taxon>
        <taxon>Liliopsida</taxon>
        <taxon>Poales</taxon>
        <taxon>Poaceae</taxon>
        <taxon>BOP clade</taxon>
        <taxon>Oryzoideae</taxon>
        <taxon>Oryzeae</taxon>
        <taxon>Oryzinae</taxon>
        <taxon>Oryza</taxon>
        <taxon>Oryza sativa</taxon>
    </lineage>
</organism>
<feature type="region of interest" description="Disordered" evidence="1">
    <location>
        <begin position="1"/>
        <end position="57"/>
    </location>
</feature>
<evidence type="ECO:0000313" key="2">
    <source>
        <dbReference type="EMBL" id="BAB90520.1"/>
    </source>
</evidence>
<reference evidence="2" key="1">
    <citation type="journal article" date="2002" name="Nature">
        <title>The genome sequence and structure of rice chromosome 1.</title>
        <authorList>
            <person name="Sasaki T."/>
            <person name="Matsumoto T."/>
            <person name="Yamamoto K."/>
            <person name="Sakata K."/>
            <person name="Baba T."/>
            <person name="Katayose Y."/>
            <person name="Wu J."/>
            <person name="Niimura Y."/>
            <person name="Cheng Z."/>
            <person name="Nagamura Y."/>
            <person name="Antonio B.A."/>
            <person name="Kanamori H."/>
            <person name="Hosokawa S."/>
            <person name="Masukawa M."/>
            <person name="Arikawa K."/>
            <person name="Chiden Y."/>
            <person name="Hayashi M."/>
            <person name="Okamoto M."/>
            <person name="Ando T."/>
            <person name="Aoki H."/>
            <person name="Arita K."/>
            <person name="Hamada M."/>
            <person name="Harada C."/>
            <person name="Hijishita S."/>
            <person name="Honda M."/>
            <person name="Ichikawa Y."/>
            <person name="Idonuma A."/>
            <person name="Iijima M."/>
            <person name="Ikeda M."/>
            <person name="Ikeno M."/>
            <person name="Itoh S."/>
            <person name="Itoh T."/>
            <person name="Itoh Y."/>
            <person name="Itoh Y."/>
            <person name="Iwabuchi A."/>
            <person name="Kamiya K."/>
            <person name="Karasawa W."/>
            <person name="Katagiri S."/>
            <person name="Kikuta A."/>
            <person name="Kobayashi N."/>
            <person name="Kono I."/>
            <person name="Machita K."/>
            <person name="Maehara T."/>
            <person name="Mizuno H."/>
            <person name="Mizubayashi T."/>
            <person name="Mukai Y."/>
            <person name="Nagasaki H."/>
            <person name="Nakashima M."/>
            <person name="Nakama Y."/>
            <person name="Nakamichi Y."/>
            <person name="Nakamura M."/>
            <person name="Namiki N."/>
            <person name="Negishi M."/>
            <person name="Ohta I."/>
            <person name="Ono N."/>
            <person name="Saji S."/>
            <person name="Sakai K."/>
            <person name="Shibata M."/>
            <person name="Shimokawa T."/>
            <person name="Shomura A."/>
            <person name="Song J."/>
            <person name="Takazaki Y."/>
            <person name="Terasawa K."/>
            <person name="Tsuji K."/>
            <person name="Waki K."/>
            <person name="Yamagata H."/>
            <person name="Yamane H."/>
            <person name="Yoshiki S."/>
            <person name="Yoshihara R."/>
            <person name="Yukawa K."/>
            <person name="Zhong H."/>
            <person name="Iwama H."/>
            <person name="Endo T."/>
            <person name="Ito H."/>
            <person name="Hahn J.H."/>
            <person name="Kim H.I."/>
            <person name="Eun M.Y."/>
            <person name="Yano M."/>
            <person name="Jiang J."/>
            <person name="Gojobori T."/>
        </authorList>
    </citation>
    <scope>NUCLEOTIDE SEQUENCE</scope>
</reference>
<name>Q7F1Y2_ORYSJ</name>
<protein>
    <submittedName>
        <fullName evidence="2">B1065G12.2 protein</fullName>
    </submittedName>
</protein>
<feature type="compositionally biased region" description="Basic residues" evidence="1">
    <location>
        <begin position="133"/>
        <end position="142"/>
    </location>
</feature>
<proteinExistence type="predicted"/>
<accession>Q7F1Y2</accession>
<feature type="compositionally biased region" description="Basic residues" evidence="1">
    <location>
        <begin position="202"/>
        <end position="238"/>
    </location>
</feature>
<gene>
    <name evidence="2" type="primary">B1065G12.2</name>
</gene>
<evidence type="ECO:0000256" key="1">
    <source>
        <dbReference type="SAM" id="MobiDB-lite"/>
    </source>
</evidence>
<feature type="compositionally biased region" description="Basic and acidic residues" evidence="1">
    <location>
        <begin position="192"/>
        <end position="201"/>
    </location>
</feature>
<dbReference type="EMBL" id="AP003791">
    <property type="protein sequence ID" value="BAB90520.1"/>
    <property type="molecule type" value="Genomic_DNA"/>
</dbReference>
<feature type="compositionally biased region" description="Basic and acidic residues" evidence="1">
    <location>
        <begin position="14"/>
        <end position="28"/>
    </location>
</feature>